<evidence type="ECO:0000256" key="2">
    <source>
        <dbReference type="ARBA" id="ARBA00022679"/>
    </source>
</evidence>
<protein>
    <recommendedName>
        <fullName evidence="5">Phospholipid/glycerol acyltransferase domain-containing protein</fullName>
    </recommendedName>
</protein>
<feature type="transmembrane region" description="Helical" evidence="4">
    <location>
        <begin position="380"/>
        <end position="398"/>
    </location>
</feature>
<dbReference type="RefSeq" id="XP_018988423.1">
    <property type="nucleotide sequence ID" value="XM_019127730.1"/>
</dbReference>
<evidence type="ECO:0000256" key="3">
    <source>
        <dbReference type="ARBA" id="ARBA00023315"/>
    </source>
</evidence>
<evidence type="ECO:0000256" key="4">
    <source>
        <dbReference type="SAM" id="Phobius"/>
    </source>
</evidence>
<dbReference type="Pfam" id="PF16076">
    <property type="entry name" value="Acyltransf_C"/>
    <property type="match status" value="1"/>
</dbReference>
<dbReference type="Pfam" id="PF01553">
    <property type="entry name" value="Acyltransferase"/>
    <property type="match status" value="1"/>
</dbReference>
<reference evidence="7" key="1">
    <citation type="submission" date="2016-05" db="EMBL/GenBank/DDBJ databases">
        <title>Comparative genomics of biotechnologically important yeasts.</title>
        <authorList>
            <consortium name="DOE Joint Genome Institute"/>
            <person name="Riley R."/>
            <person name="Haridas S."/>
            <person name="Wolfe K.H."/>
            <person name="Lopes M.R."/>
            <person name="Hittinger C.T."/>
            <person name="Goker M."/>
            <person name="Salamov A."/>
            <person name="Wisecaver J."/>
            <person name="Long T.M."/>
            <person name="Aerts A.L."/>
            <person name="Barry K."/>
            <person name="Choi C."/>
            <person name="Clum A."/>
            <person name="Coughlan A.Y."/>
            <person name="Deshpande S."/>
            <person name="Douglass A.P."/>
            <person name="Hanson S.J."/>
            <person name="Klenk H.-P."/>
            <person name="Labutti K."/>
            <person name="Lapidus A."/>
            <person name="Lindquist E."/>
            <person name="Lipzen A."/>
            <person name="Meier-Kolthoff J.P."/>
            <person name="Ohm R.A."/>
            <person name="Otillar R.P."/>
            <person name="Pangilinan J."/>
            <person name="Peng Y."/>
            <person name="Rokas A."/>
            <person name="Rosa C.A."/>
            <person name="Scheuner C."/>
            <person name="Sibirny A.A."/>
            <person name="Slot J.C."/>
            <person name="Stielow J.B."/>
            <person name="Sun H."/>
            <person name="Kurtzman C.P."/>
            <person name="Blackwell M."/>
            <person name="Grigoriev I.V."/>
            <person name="Jeffries T.W."/>
        </authorList>
    </citation>
    <scope>NUCLEOTIDE SEQUENCE [LARGE SCALE GENOMIC DNA]</scope>
    <source>
        <strain evidence="7">NRRL Y-12698</strain>
    </source>
</reference>
<organism evidence="6 7">
    <name type="scientific">Babjeviella inositovora NRRL Y-12698</name>
    <dbReference type="NCBI Taxonomy" id="984486"/>
    <lineage>
        <taxon>Eukaryota</taxon>
        <taxon>Fungi</taxon>
        <taxon>Dikarya</taxon>
        <taxon>Ascomycota</taxon>
        <taxon>Saccharomycotina</taxon>
        <taxon>Pichiomycetes</taxon>
        <taxon>Serinales incertae sedis</taxon>
        <taxon>Babjeviella</taxon>
    </lineage>
</organism>
<evidence type="ECO:0000313" key="6">
    <source>
        <dbReference type="EMBL" id="ODQ83095.1"/>
    </source>
</evidence>
<dbReference type="OrthoDB" id="189226at2759"/>
<dbReference type="GO" id="GO:0036149">
    <property type="term" value="P:phosphatidylinositol acyl-chain remodeling"/>
    <property type="evidence" value="ECO:0007669"/>
    <property type="project" value="TreeGrafter"/>
</dbReference>
<keyword evidence="4" id="KW-1133">Transmembrane helix</keyword>
<keyword evidence="3" id="KW-0012">Acyltransferase</keyword>
<feature type="transmembrane region" description="Helical" evidence="4">
    <location>
        <begin position="114"/>
        <end position="132"/>
    </location>
</feature>
<dbReference type="PANTHER" id="PTHR10983">
    <property type="entry name" value="1-ACYLGLYCEROL-3-PHOSPHATE ACYLTRANSFERASE-RELATED"/>
    <property type="match status" value="1"/>
</dbReference>
<dbReference type="GO" id="GO:0005783">
    <property type="term" value="C:endoplasmic reticulum"/>
    <property type="evidence" value="ECO:0007669"/>
    <property type="project" value="TreeGrafter"/>
</dbReference>
<keyword evidence="2" id="KW-0808">Transferase</keyword>
<comment type="similarity">
    <text evidence="1">Belongs to the 1-acyl-sn-glycerol-3-phosphate acyltransferase family.</text>
</comment>
<accession>A0A1E3QZT1</accession>
<dbReference type="PANTHER" id="PTHR10983:SF16">
    <property type="entry name" value="LYSOCARDIOLIPIN ACYLTRANSFERASE 1"/>
    <property type="match status" value="1"/>
</dbReference>
<evidence type="ECO:0000259" key="5">
    <source>
        <dbReference type="SMART" id="SM00563"/>
    </source>
</evidence>
<evidence type="ECO:0000313" key="7">
    <source>
        <dbReference type="Proteomes" id="UP000094336"/>
    </source>
</evidence>
<evidence type="ECO:0000256" key="1">
    <source>
        <dbReference type="ARBA" id="ARBA00008655"/>
    </source>
</evidence>
<dbReference type="Proteomes" id="UP000094336">
    <property type="component" value="Unassembled WGS sequence"/>
</dbReference>
<dbReference type="InterPro" id="IPR002123">
    <property type="entry name" value="Plipid/glycerol_acylTrfase"/>
</dbReference>
<dbReference type="InterPro" id="IPR032098">
    <property type="entry name" value="Acyltransf_C"/>
</dbReference>
<name>A0A1E3QZT1_9ASCO</name>
<sequence>MPSPKQLLHAFAMALMALLVVFSIIFTHILVKLFLRDNALLQKLVFDFTRKTFIMGLTAMFAIFAPTSFHVTTDASVPAKSFVEDADVPGFVRAFFIDNSVLIGNHQIYTDWIFLWYLTYIGNVATDIHILMKDSILKIPVIGWGMGNFRWIYMSRKWETDKTNMSNRLLEMDANARGWGPAQGVKPVYSPDALIKWPPGFAKNTQRFPYMFLMYPEGTNISENTQPRSDAYIAKTGQKPLKHVLMPRVTGLYHCLRELRKTATVVYDITAGYSGVKAGQYPQDVYSLTNVVYDGKNPAVVSLHIRSYRLEDIPMLTQDHQTAAEEAALLKEFEAWLFKIWYEKDALMDYYYQHGTFVQEGETITNNVTFPLKLRRAWDIWYVYVVPLTFVIAARAVFQLGGKVASLFV</sequence>
<feature type="transmembrane region" description="Helical" evidence="4">
    <location>
        <begin position="52"/>
        <end position="71"/>
    </location>
</feature>
<keyword evidence="4" id="KW-0472">Membrane</keyword>
<dbReference type="SUPFAM" id="SSF69593">
    <property type="entry name" value="Glycerol-3-phosphate (1)-acyltransferase"/>
    <property type="match status" value="1"/>
</dbReference>
<dbReference type="CDD" id="cd07990">
    <property type="entry name" value="LPLAT_LCLAT1-like"/>
    <property type="match status" value="1"/>
</dbReference>
<dbReference type="AlphaFoldDB" id="A0A1E3QZT1"/>
<dbReference type="STRING" id="984486.A0A1E3QZT1"/>
<proteinExistence type="inferred from homology"/>
<feature type="domain" description="Phospholipid/glycerol acyltransferase" evidence="5">
    <location>
        <begin position="100"/>
        <end position="253"/>
    </location>
</feature>
<keyword evidence="7" id="KW-1185">Reference proteome</keyword>
<dbReference type="GO" id="GO:0016746">
    <property type="term" value="F:acyltransferase activity"/>
    <property type="evidence" value="ECO:0007669"/>
    <property type="project" value="UniProtKB-KW"/>
</dbReference>
<dbReference type="GeneID" id="30145583"/>
<feature type="transmembrane region" description="Helical" evidence="4">
    <location>
        <begin position="6"/>
        <end position="31"/>
    </location>
</feature>
<dbReference type="SMART" id="SM00563">
    <property type="entry name" value="PlsC"/>
    <property type="match status" value="1"/>
</dbReference>
<dbReference type="EMBL" id="KV454426">
    <property type="protein sequence ID" value="ODQ83095.1"/>
    <property type="molecule type" value="Genomic_DNA"/>
</dbReference>
<keyword evidence="4" id="KW-0812">Transmembrane</keyword>
<gene>
    <name evidence="6" type="ORF">BABINDRAFT_159551</name>
</gene>